<feature type="transmembrane region" description="Helical" evidence="12">
    <location>
        <begin position="134"/>
        <end position="154"/>
    </location>
</feature>
<dbReference type="Pfam" id="PF03188">
    <property type="entry name" value="Cytochrom_B561"/>
    <property type="match status" value="1"/>
</dbReference>
<dbReference type="PROSITE" id="PS50939">
    <property type="entry name" value="CYTOCHROME_B561"/>
    <property type="match status" value="1"/>
</dbReference>
<gene>
    <name evidence="14" type="ORF">NEMBOFW57_009857</name>
</gene>
<evidence type="ECO:0000313" key="14">
    <source>
        <dbReference type="EMBL" id="KAG7285236.1"/>
    </source>
</evidence>
<dbReference type="SMART" id="SM00665">
    <property type="entry name" value="B561"/>
    <property type="match status" value="1"/>
</dbReference>
<evidence type="ECO:0000256" key="7">
    <source>
        <dbReference type="ARBA" id="ARBA00022982"/>
    </source>
</evidence>
<feature type="transmembrane region" description="Helical" evidence="12">
    <location>
        <begin position="210"/>
        <end position="227"/>
    </location>
</feature>
<evidence type="ECO:0000256" key="3">
    <source>
        <dbReference type="ARBA" id="ARBA00022448"/>
    </source>
</evidence>
<feature type="transmembrane region" description="Helical" evidence="12">
    <location>
        <begin position="239"/>
        <end position="258"/>
    </location>
</feature>
<dbReference type="GO" id="GO:0140575">
    <property type="term" value="F:transmembrane monodehydroascorbate reductase activity"/>
    <property type="evidence" value="ECO:0007669"/>
    <property type="project" value="InterPro"/>
</dbReference>
<keyword evidence="6" id="KW-0479">Metal-binding</keyword>
<keyword evidence="15" id="KW-1185">Reference proteome</keyword>
<dbReference type="EMBL" id="JAHCVI010000005">
    <property type="protein sequence ID" value="KAG7285236.1"/>
    <property type="molecule type" value="Genomic_DNA"/>
</dbReference>
<feature type="transmembrane region" description="Helical" evidence="12">
    <location>
        <begin position="166"/>
        <end position="189"/>
    </location>
</feature>
<name>A0AAD4EPR9_9PEZI</name>
<comment type="subcellular location">
    <subcellularLocation>
        <location evidence="2">Membrane</location>
        <topology evidence="2">Multi-pass membrane protein</topology>
    </subcellularLocation>
</comment>
<dbReference type="AlphaFoldDB" id="A0AAD4EPR9"/>
<keyword evidence="8 12" id="KW-1133">Transmembrane helix</keyword>
<keyword evidence="9" id="KW-0408">Iron</keyword>
<feature type="domain" description="Cytochrome b561" evidence="13">
    <location>
        <begin position="65"/>
        <end position="261"/>
    </location>
</feature>
<dbReference type="Gene3D" id="1.20.120.1770">
    <property type="match status" value="1"/>
</dbReference>
<evidence type="ECO:0000256" key="6">
    <source>
        <dbReference type="ARBA" id="ARBA00022723"/>
    </source>
</evidence>
<evidence type="ECO:0000256" key="1">
    <source>
        <dbReference type="ARBA" id="ARBA00001970"/>
    </source>
</evidence>
<evidence type="ECO:0000256" key="4">
    <source>
        <dbReference type="ARBA" id="ARBA00022617"/>
    </source>
</evidence>
<keyword evidence="10 12" id="KW-0472">Membrane</keyword>
<dbReference type="GO" id="GO:0046872">
    <property type="term" value="F:metal ion binding"/>
    <property type="evidence" value="ECO:0007669"/>
    <property type="project" value="UniProtKB-KW"/>
</dbReference>
<comment type="caution">
    <text evidence="14">The sequence shown here is derived from an EMBL/GenBank/DDBJ whole genome shotgun (WGS) entry which is preliminary data.</text>
</comment>
<evidence type="ECO:0000256" key="8">
    <source>
        <dbReference type="ARBA" id="ARBA00022989"/>
    </source>
</evidence>
<evidence type="ECO:0000256" key="12">
    <source>
        <dbReference type="SAM" id="Phobius"/>
    </source>
</evidence>
<keyword evidence="4" id="KW-0349">Heme</keyword>
<reference evidence="14" key="1">
    <citation type="submission" date="2023-02" db="EMBL/GenBank/DDBJ databases">
        <authorList>
            <person name="Palmer J.M."/>
        </authorList>
    </citation>
    <scope>NUCLEOTIDE SEQUENCE</scope>
    <source>
        <strain evidence="14">FW57</strain>
    </source>
</reference>
<dbReference type="PANTHER" id="PTHR15422">
    <property type="entry name" value="OS05G0565100 PROTEIN"/>
    <property type="match status" value="1"/>
</dbReference>
<proteinExistence type="predicted"/>
<evidence type="ECO:0000259" key="13">
    <source>
        <dbReference type="PROSITE" id="PS50939"/>
    </source>
</evidence>
<comment type="cofactor">
    <cofactor evidence="1">
        <name>heme b</name>
        <dbReference type="ChEBI" id="CHEBI:60344"/>
    </cofactor>
</comment>
<evidence type="ECO:0000256" key="2">
    <source>
        <dbReference type="ARBA" id="ARBA00004141"/>
    </source>
</evidence>
<dbReference type="InterPro" id="IPR045150">
    <property type="entry name" value="CYB561D1/2"/>
</dbReference>
<evidence type="ECO:0000256" key="5">
    <source>
        <dbReference type="ARBA" id="ARBA00022692"/>
    </source>
</evidence>
<dbReference type="PANTHER" id="PTHR15422:SF45">
    <property type="entry name" value="CYTOCHROME B561 DOMAIN-CONTAINING PROTEIN"/>
    <property type="match status" value="1"/>
</dbReference>
<protein>
    <recommendedName>
        <fullName evidence="13">Cytochrome b561 domain-containing protein</fullName>
    </recommendedName>
</protein>
<dbReference type="InterPro" id="IPR006593">
    <property type="entry name" value="Cyt_b561/ferric_Rdtase_TM"/>
</dbReference>
<evidence type="ECO:0000256" key="9">
    <source>
        <dbReference type="ARBA" id="ARBA00023004"/>
    </source>
</evidence>
<evidence type="ECO:0000256" key="11">
    <source>
        <dbReference type="SAM" id="MobiDB-lite"/>
    </source>
</evidence>
<keyword evidence="3" id="KW-0813">Transport</keyword>
<dbReference type="Proteomes" id="UP001197093">
    <property type="component" value="Unassembled WGS sequence"/>
</dbReference>
<keyword evidence="5 12" id="KW-0812">Transmembrane</keyword>
<evidence type="ECO:0000313" key="15">
    <source>
        <dbReference type="Proteomes" id="UP001197093"/>
    </source>
</evidence>
<evidence type="ECO:0000256" key="10">
    <source>
        <dbReference type="ARBA" id="ARBA00023136"/>
    </source>
</evidence>
<feature type="region of interest" description="Disordered" evidence="11">
    <location>
        <begin position="45"/>
        <end position="85"/>
    </location>
</feature>
<organism evidence="14 15">
    <name type="scientific">Staphylotrichum longicolle</name>
    <dbReference type="NCBI Taxonomy" id="669026"/>
    <lineage>
        <taxon>Eukaryota</taxon>
        <taxon>Fungi</taxon>
        <taxon>Dikarya</taxon>
        <taxon>Ascomycota</taxon>
        <taxon>Pezizomycotina</taxon>
        <taxon>Sordariomycetes</taxon>
        <taxon>Sordariomycetidae</taxon>
        <taxon>Sordariales</taxon>
        <taxon>Chaetomiaceae</taxon>
        <taxon>Staphylotrichum</taxon>
    </lineage>
</organism>
<keyword evidence="7" id="KW-0249">Electron transport</keyword>
<dbReference type="GO" id="GO:0016020">
    <property type="term" value="C:membrane"/>
    <property type="evidence" value="ECO:0007669"/>
    <property type="project" value="UniProtKB-SubCell"/>
</dbReference>
<sequence>MATGYSPANPGTEIGRFPLVAAQTSRAVIADPSYAIHEKVEQHKSLVHFRPQTPRRRARAAPTESEPLLGRPGDATQKPDAPLFNNLPRPSALQPLLSRPLLQSLGVFAVLQAILLLQPTATPSAKRAGQRGHALLHLASLSLFAAGATVIQVNKHAHALPHFHSLHAYLGVGTLGLLLLQYAFGFTIWATPAVWGGEDKAKALWKVHRWVGYAALALLLATVAAAAETDYARDKWRVKLWAVLVAEGLIVAGVFPRVHLRKLGLRG</sequence>
<accession>A0AAD4EPR9</accession>